<organism evidence="2 3">
    <name type="scientific">Trichonephila inaurata madagascariensis</name>
    <dbReference type="NCBI Taxonomy" id="2747483"/>
    <lineage>
        <taxon>Eukaryota</taxon>
        <taxon>Metazoa</taxon>
        <taxon>Ecdysozoa</taxon>
        <taxon>Arthropoda</taxon>
        <taxon>Chelicerata</taxon>
        <taxon>Arachnida</taxon>
        <taxon>Araneae</taxon>
        <taxon>Araneomorphae</taxon>
        <taxon>Entelegynae</taxon>
        <taxon>Araneoidea</taxon>
        <taxon>Nephilidae</taxon>
        <taxon>Trichonephila</taxon>
        <taxon>Trichonephila inaurata</taxon>
    </lineage>
</organism>
<accession>A0A8X6YBI2</accession>
<feature type="non-terminal residue" evidence="2">
    <location>
        <position position="38"/>
    </location>
</feature>
<protein>
    <submittedName>
        <fullName evidence="2">Uncharacterized protein</fullName>
    </submittedName>
</protein>
<dbReference type="Proteomes" id="UP000886998">
    <property type="component" value="Unassembled WGS sequence"/>
</dbReference>
<feature type="region of interest" description="Disordered" evidence="1">
    <location>
        <begin position="1"/>
        <end position="20"/>
    </location>
</feature>
<dbReference type="AlphaFoldDB" id="A0A8X6YBI2"/>
<comment type="caution">
    <text evidence="2">The sequence shown here is derived from an EMBL/GenBank/DDBJ whole genome shotgun (WGS) entry which is preliminary data.</text>
</comment>
<evidence type="ECO:0000313" key="2">
    <source>
        <dbReference type="EMBL" id="GFY69218.1"/>
    </source>
</evidence>
<dbReference type="EMBL" id="BMAV01017511">
    <property type="protein sequence ID" value="GFY69218.1"/>
    <property type="molecule type" value="Genomic_DNA"/>
</dbReference>
<proteinExistence type="predicted"/>
<name>A0A8X6YBI2_9ARAC</name>
<evidence type="ECO:0000256" key="1">
    <source>
        <dbReference type="SAM" id="MobiDB-lite"/>
    </source>
</evidence>
<feature type="compositionally biased region" description="Basic and acidic residues" evidence="1">
    <location>
        <begin position="1"/>
        <end position="15"/>
    </location>
</feature>
<reference evidence="2" key="1">
    <citation type="submission" date="2020-08" db="EMBL/GenBank/DDBJ databases">
        <title>Multicomponent nature underlies the extraordinary mechanical properties of spider dragline silk.</title>
        <authorList>
            <person name="Kono N."/>
            <person name="Nakamura H."/>
            <person name="Mori M."/>
            <person name="Yoshida Y."/>
            <person name="Ohtoshi R."/>
            <person name="Malay A.D."/>
            <person name="Moran D.A.P."/>
            <person name="Tomita M."/>
            <person name="Numata K."/>
            <person name="Arakawa K."/>
        </authorList>
    </citation>
    <scope>NUCLEOTIDE SEQUENCE</scope>
</reference>
<gene>
    <name evidence="2" type="ORF">TNIN_382481</name>
</gene>
<keyword evidence="3" id="KW-1185">Reference proteome</keyword>
<sequence>MQKGSSDHDSPESSRIRYSSIPCQEKCLDTFRSPRSGA</sequence>
<evidence type="ECO:0000313" key="3">
    <source>
        <dbReference type="Proteomes" id="UP000886998"/>
    </source>
</evidence>